<evidence type="ECO:0000313" key="3">
    <source>
        <dbReference type="EMBL" id="MBA6065165.1"/>
    </source>
</evidence>
<protein>
    <submittedName>
        <fullName evidence="3">GNAT family N-acetyltransferase</fullName>
        <ecNumber evidence="4">2.3.1.-</ecNumber>
    </submittedName>
</protein>
<dbReference type="RefSeq" id="WP_028689465.1">
    <property type="nucleotide sequence ID" value="NZ_BQIL01000030.1"/>
</dbReference>
<dbReference type="AlphaFoldDB" id="A0A7W2PY83"/>
<dbReference type="InterPro" id="IPR038740">
    <property type="entry name" value="BioF2-like_GNAT_dom"/>
</dbReference>
<keyword evidence="4" id="KW-0012">Acyltransferase</keyword>
<feature type="region of interest" description="Disordered" evidence="1">
    <location>
        <begin position="368"/>
        <end position="390"/>
    </location>
</feature>
<dbReference type="Gene3D" id="3.40.630.30">
    <property type="match status" value="1"/>
</dbReference>
<reference evidence="3 5" key="1">
    <citation type="submission" date="2020-07" db="EMBL/GenBank/DDBJ databases">
        <title>Diversity of carbapenemase encoding genes among Pseudomonas putida group clinical isolates in a tertiary Brazilian hospital.</title>
        <authorList>
            <person name="Alberto-Lei F."/>
            <person name="Nodari C.S."/>
            <person name="Streling A.P."/>
            <person name="Paulino J.T."/>
            <person name="Bessa-Neto F.O."/>
            <person name="Cayo R."/>
            <person name="Gales A.C."/>
        </authorList>
    </citation>
    <scope>NUCLEOTIDE SEQUENCE [LARGE SCALE GENOMIC DNA]</scope>
    <source>
        <strain evidence="3 5">14802</strain>
    </source>
</reference>
<dbReference type="Pfam" id="PF13480">
    <property type="entry name" value="Acetyltransf_6"/>
    <property type="match status" value="1"/>
</dbReference>
<feature type="domain" description="N-acetyltransferase" evidence="2">
    <location>
        <begin position="189"/>
        <end position="351"/>
    </location>
</feature>
<keyword evidence="3" id="KW-0808">Transferase</keyword>
<keyword evidence="6" id="KW-1185">Reference proteome</keyword>
<dbReference type="Proteomes" id="UP000825591">
    <property type="component" value="Chromosome"/>
</dbReference>
<dbReference type="InterPro" id="IPR016181">
    <property type="entry name" value="Acyl_CoA_acyltransferase"/>
</dbReference>
<evidence type="ECO:0000313" key="4">
    <source>
        <dbReference type="EMBL" id="QZP29121.1"/>
    </source>
</evidence>
<dbReference type="PROSITE" id="PS51186">
    <property type="entry name" value="GNAT"/>
    <property type="match status" value="1"/>
</dbReference>
<organism evidence="3 5">
    <name type="scientific">Pseudomonas mosselii</name>
    <dbReference type="NCBI Taxonomy" id="78327"/>
    <lineage>
        <taxon>Bacteria</taxon>
        <taxon>Pseudomonadati</taxon>
        <taxon>Pseudomonadota</taxon>
        <taxon>Gammaproteobacteria</taxon>
        <taxon>Pseudomonadales</taxon>
        <taxon>Pseudomonadaceae</taxon>
        <taxon>Pseudomonas</taxon>
    </lineage>
</organism>
<accession>A0A7W2PY83</accession>
<evidence type="ECO:0000313" key="5">
    <source>
        <dbReference type="Proteomes" id="UP000541770"/>
    </source>
</evidence>
<gene>
    <name evidence="3" type="ORF">H4C75_10370</name>
    <name evidence="4" type="ORF">K5H97_12545</name>
</gene>
<evidence type="ECO:0000259" key="2">
    <source>
        <dbReference type="PROSITE" id="PS51186"/>
    </source>
</evidence>
<dbReference type="SUPFAM" id="SSF55729">
    <property type="entry name" value="Acyl-CoA N-acyltransferases (Nat)"/>
    <property type="match status" value="1"/>
</dbReference>
<proteinExistence type="predicted"/>
<dbReference type="GO" id="GO:0016747">
    <property type="term" value="F:acyltransferase activity, transferring groups other than amino-acyl groups"/>
    <property type="evidence" value="ECO:0007669"/>
    <property type="project" value="InterPro"/>
</dbReference>
<evidence type="ECO:0000256" key="1">
    <source>
        <dbReference type="SAM" id="MobiDB-lite"/>
    </source>
</evidence>
<reference evidence="4 6" key="2">
    <citation type="submission" date="2021-08" db="EMBL/GenBank/DDBJ databases">
        <title>Bactericidal Effect of Pseudomonas oryziphila sp. nov., a novel Pseudomonas Species Against Xanthomonas oryzae Reduces Disease Severity of Bacterial Leaf Streak of Rice.</title>
        <authorList>
            <person name="Yang R."/>
            <person name="Li S."/>
            <person name="Li Y."/>
            <person name="Yan Y."/>
            <person name="Fang Y."/>
            <person name="Zou L."/>
            <person name="Chen G."/>
        </authorList>
    </citation>
    <scope>NUCLEOTIDE SEQUENCE [LARGE SCALE GENOMIC DNA]</scope>
    <source>
        <strain evidence="4 6">DSM 17497</strain>
    </source>
</reference>
<sequence length="390" mass="44569">MTLQLSWCASLRSDDFPAADYEALRRRLPGSTPFNHLGWLCAAEAALLPGQQLGVLLGYQDQRLCLCLPLVRAREPFGPLFAPVVRHLGYPLNDRIALLIDLPALYADQVLQAIRKHLPHALLQLNEVPDNAEHEGWLRQWASASSTWQQRLTCRVPVHRINEQDRQEVSGDPRYKLRRARKRIKACGASVRRVTASAENMSELLDAISAVEAASWKGDDEVGIFSGPLRRQWMYQAFTALAGEGLVCLVLLELDGRCISYRLGLVERGRVYDYNLAFMPEHRDLGSGRVLLEEWIHWGLDADWKWIDASRVSLDNSSHQLHERMTGQLEQWRLSSYSWRPDGVLLGLAQRCWRWLKPRLRRRSPRYEADVVAPTPPQERPDAIPGHSQR</sequence>
<evidence type="ECO:0000313" key="6">
    <source>
        <dbReference type="Proteomes" id="UP000825591"/>
    </source>
</evidence>
<dbReference type="InterPro" id="IPR000182">
    <property type="entry name" value="GNAT_dom"/>
</dbReference>
<dbReference type="Proteomes" id="UP000541770">
    <property type="component" value="Unassembled WGS sequence"/>
</dbReference>
<dbReference type="EMBL" id="CP081966">
    <property type="protein sequence ID" value="QZP29121.1"/>
    <property type="molecule type" value="Genomic_DNA"/>
</dbReference>
<dbReference type="EC" id="2.3.1.-" evidence="4"/>
<name>A0A7W2PY83_9PSED</name>
<dbReference type="EMBL" id="JACGDE010000005">
    <property type="protein sequence ID" value="MBA6065165.1"/>
    <property type="molecule type" value="Genomic_DNA"/>
</dbReference>